<comment type="similarity">
    <text evidence="1 8">Belongs to the DNA polymerase type-B family.</text>
</comment>
<dbReference type="SUPFAM" id="SSF53098">
    <property type="entry name" value="Ribonuclease H-like"/>
    <property type="match status" value="1"/>
</dbReference>
<dbReference type="InterPro" id="IPR017964">
    <property type="entry name" value="DNA-dir_DNA_pol_B_CS"/>
</dbReference>
<dbReference type="InterPro" id="IPR050240">
    <property type="entry name" value="DNA_pol_type-B"/>
</dbReference>
<evidence type="ECO:0000256" key="5">
    <source>
        <dbReference type="ARBA" id="ARBA00022932"/>
    </source>
</evidence>
<dbReference type="Pfam" id="PF00136">
    <property type="entry name" value="DNA_pol_B"/>
    <property type="match status" value="1"/>
</dbReference>
<evidence type="ECO:0000256" key="4">
    <source>
        <dbReference type="ARBA" id="ARBA00022705"/>
    </source>
</evidence>
<dbReference type="InterPro" id="IPR042087">
    <property type="entry name" value="DNA_pol_B_thumb"/>
</dbReference>
<dbReference type="GO" id="GO:0006287">
    <property type="term" value="P:base-excision repair, gap-filling"/>
    <property type="evidence" value="ECO:0007669"/>
    <property type="project" value="TreeGrafter"/>
</dbReference>
<name>A0A3S3NGK4_9ACAR</name>
<dbReference type="SMART" id="SM00486">
    <property type="entry name" value="POLBc"/>
    <property type="match status" value="1"/>
</dbReference>
<feature type="domain" description="DNA-directed DNA polymerase family B exonuclease" evidence="10">
    <location>
        <begin position="52"/>
        <end position="296"/>
    </location>
</feature>
<dbReference type="GO" id="GO:0043625">
    <property type="term" value="C:delta DNA polymerase complex"/>
    <property type="evidence" value="ECO:0007669"/>
    <property type="project" value="TreeGrafter"/>
</dbReference>
<dbReference type="OrthoDB" id="2414538at2759"/>
<keyword evidence="14" id="KW-1185">Reference proteome</keyword>
<dbReference type="GO" id="GO:0008296">
    <property type="term" value="F:3'-5'-DNA exonuclease activity"/>
    <property type="evidence" value="ECO:0007669"/>
    <property type="project" value="TreeGrafter"/>
</dbReference>
<protein>
    <recommendedName>
        <fullName evidence="8">DNA polymerase</fullName>
        <ecNumber evidence="8">2.7.7.7</ecNumber>
    </recommendedName>
</protein>
<evidence type="ECO:0000313" key="12">
    <source>
        <dbReference type="EMBL" id="RWS02261.1"/>
    </source>
</evidence>
<dbReference type="AlphaFoldDB" id="A0A3S3NGK4"/>
<dbReference type="InterPro" id="IPR006134">
    <property type="entry name" value="DNA-dir_DNA_pol_B_multi_dom"/>
</dbReference>
<evidence type="ECO:0000259" key="9">
    <source>
        <dbReference type="Pfam" id="PF00136"/>
    </source>
</evidence>
<evidence type="ECO:0000256" key="7">
    <source>
        <dbReference type="ARBA" id="ARBA00049244"/>
    </source>
</evidence>
<accession>A0A3S3NGK4</accession>
<evidence type="ECO:0000256" key="6">
    <source>
        <dbReference type="ARBA" id="ARBA00023125"/>
    </source>
</evidence>
<dbReference type="Proteomes" id="UP000285301">
    <property type="component" value="Unassembled WGS sequence"/>
</dbReference>
<evidence type="ECO:0000259" key="10">
    <source>
        <dbReference type="Pfam" id="PF03104"/>
    </source>
</evidence>
<dbReference type="Pfam" id="PF03104">
    <property type="entry name" value="DNA_pol_B_exo1"/>
    <property type="match status" value="1"/>
</dbReference>
<dbReference type="Gene3D" id="3.30.342.10">
    <property type="entry name" value="DNA Polymerase, chain B, domain 1"/>
    <property type="match status" value="1"/>
</dbReference>
<dbReference type="InterPro" id="IPR006172">
    <property type="entry name" value="DNA-dir_DNA_pol_B"/>
</dbReference>
<dbReference type="EMBL" id="NCKU01007941">
    <property type="protein sequence ID" value="RWS02261.1"/>
    <property type="molecule type" value="Genomic_DNA"/>
</dbReference>
<dbReference type="Gene3D" id="1.10.132.60">
    <property type="entry name" value="DNA polymerase family B, C-terminal domain"/>
    <property type="match status" value="1"/>
</dbReference>
<dbReference type="Gene3D" id="3.90.1600.10">
    <property type="entry name" value="Palm domain of DNA polymerase"/>
    <property type="match status" value="1"/>
</dbReference>
<dbReference type="EC" id="2.7.7.7" evidence="8"/>
<keyword evidence="5 8" id="KW-0239">DNA-directed DNA polymerase</keyword>
<evidence type="ECO:0000313" key="11">
    <source>
        <dbReference type="EMBL" id="RWS01642.1"/>
    </source>
</evidence>
<dbReference type="PANTHER" id="PTHR10322:SF23">
    <property type="entry name" value="DNA POLYMERASE DELTA CATALYTIC SUBUNIT"/>
    <property type="match status" value="1"/>
</dbReference>
<dbReference type="FunFam" id="3.30.420.10:FF:000004">
    <property type="entry name" value="DNA polymerase"/>
    <property type="match status" value="1"/>
</dbReference>
<dbReference type="EMBL" id="NCKU01008849">
    <property type="protein sequence ID" value="RWS01642.1"/>
    <property type="molecule type" value="Genomic_DNA"/>
</dbReference>
<keyword evidence="4 8" id="KW-0235">DNA replication</keyword>
<dbReference type="Gene3D" id="1.10.287.690">
    <property type="entry name" value="Helix hairpin bin"/>
    <property type="match status" value="1"/>
</dbReference>
<evidence type="ECO:0000256" key="1">
    <source>
        <dbReference type="ARBA" id="ARBA00005755"/>
    </source>
</evidence>
<dbReference type="PROSITE" id="PS00116">
    <property type="entry name" value="DNA_POLYMERASE_B"/>
    <property type="match status" value="1"/>
</dbReference>
<comment type="caution">
    <text evidence="12">The sequence shown here is derived from an EMBL/GenBank/DDBJ whole genome shotgun (WGS) entry which is preliminary data.</text>
</comment>
<evidence type="ECO:0000256" key="2">
    <source>
        <dbReference type="ARBA" id="ARBA00022679"/>
    </source>
</evidence>
<dbReference type="GO" id="GO:0003887">
    <property type="term" value="F:DNA-directed DNA polymerase activity"/>
    <property type="evidence" value="ECO:0007669"/>
    <property type="project" value="UniProtKB-KW"/>
</dbReference>
<dbReference type="GO" id="GO:0000166">
    <property type="term" value="F:nucleotide binding"/>
    <property type="evidence" value="ECO:0007669"/>
    <property type="project" value="InterPro"/>
</dbReference>
<dbReference type="GO" id="GO:0003677">
    <property type="term" value="F:DNA binding"/>
    <property type="evidence" value="ECO:0007669"/>
    <property type="project" value="UniProtKB-KW"/>
</dbReference>
<keyword evidence="6 8" id="KW-0238">DNA-binding</keyword>
<dbReference type="PANTHER" id="PTHR10322">
    <property type="entry name" value="DNA POLYMERASE CATALYTIC SUBUNIT"/>
    <property type="match status" value="1"/>
</dbReference>
<dbReference type="InterPro" id="IPR006133">
    <property type="entry name" value="DNA-dir_DNA_pol_B_exonuc"/>
</dbReference>
<dbReference type="GO" id="GO:0045004">
    <property type="term" value="P:DNA replication proofreading"/>
    <property type="evidence" value="ECO:0007669"/>
    <property type="project" value="TreeGrafter"/>
</dbReference>
<gene>
    <name evidence="12" type="ORF">B4U79_02409</name>
    <name evidence="13" type="ORF">B4U79_05081</name>
    <name evidence="11" type="ORF">B4U79_11155</name>
</gene>
<dbReference type="InterPro" id="IPR012337">
    <property type="entry name" value="RNaseH-like_sf"/>
</dbReference>
<organism evidence="12 14">
    <name type="scientific">Dinothrombium tinctorium</name>
    <dbReference type="NCBI Taxonomy" id="1965070"/>
    <lineage>
        <taxon>Eukaryota</taxon>
        <taxon>Metazoa</taxon>
        <taxon>Ecdysozoa</taxon>
        <taxon>Arthropoda</taxon>
        <taxon>Chelicerata</taxon>
        <taxon>Arachnida</taxon>
        <taxon>Acari</taxon>
        <taxon>Acariformes</taxon>
        <taxon>Trombidiformes</taxon>
        <taxon>Prostigmata</taxon>
        <taxon>Anystina</taxon>
        <taxon>Parasitengona</taxon>
        <taxon>Trombidioidea</taxon>
        <taxon>Trombidiidae</taxon>
        <taxon>Dinothrombium</taxon>
    </lineage>
</organism>
<keyword evidence="2 8" id="KW-0808">Transferase</keyword>
<dbReference type="InterPro" id="IPR043502">
    <property type="entry name" value="DNA/RNA_pol_sf"/>
</dbReference>
<feature type="domain" description="DNA-directed DNA polymerase family B multifunctional" evidence="9">
    <location>
        <begin position="360"/>
        <end position="795"/>
    </location>
</feature>
<reference evidence="12" key="2">
    <citation type="submission" date="2018-11" db="EMBL/GenBank/DDBJ databases">
        <title>Trombidioid mite genomics.</title>
        <authorList>
            <person name="Dong X."/>
        </authorList>
    </citation>
    <scope>NUCLEOTIDE SEQUENCE</scope>
    <source>
        <strain evidence="12">UoL-WK</strain>
    </source>
</reference>
<keyword evidence="3 8" id="KW-0548">Nucleotidyltransferase</keyword>
<comment type="catalytic activity">
    <reaction evidence="7 8">
        <text>DNA(n) + a 2'-deoxyribonucleoside 5'-triphosphate = DNA(n+1) + diphosphate</text>
        <dbReference type="Rhea" id="RHEA:22508"/>
        <dbReference type="Rhea" id="RHEA-COMP:17339"/>
        <dbReference type="Rhea" id="RHEA-COMP:17340"/>
        <dbReference type="ChEBI" id="CHEBI:33019"/>
        <dbReference type="ChEBI" id="CHEBI:61560"/>
        <dbReference type="ChEBI" id="CHEBI:173112"/>
        <dbReference type="EC" id="2.7.7.7"/>
    </reaction>
</comment>
<sequence>MIKSIDLVSKQSVLYYQNNNEKNNFLKVTLFSFYDRKCVIDAFEEAYGKSVSFYNTDIPYVTQFLVDNDISGCSWLSLKPKTYKCRVENFRKRSHCNIECDAHFSKVTLEKGEEVDSIANVRILSIDIECLNGVNGEFPSPSTNEVICIGNVIFNSNSNLMLDENVKKVTFTLGSCEIEENASKIEIFSFSNENLMLQEWSNFLRTVDPDIITGYNTQNFDIPYLLKRAKFLQINSFSYLGRWKYTLSMTKEKAFQSNQLGNRINCVTNISGRVQIDMLNVMQRDFKLRSYKLDDVAQSFLKEQKEDVHFFQIRDLFFESDKSRGKLASYCSKDALLPLKLLEKLMVIVKNVEMARVTGISMSEVLSRGQQVRIMSQLLRKCKSRDMVIPRVAKNSNIQKYVGAYVIEPKKNFYNVPIATLDFVSLYPSIMIANNLCYSTLLSQELIEKYNLKLNEDYICSPSKSCFVKKHLYSGLLPEILESLVDRRKYVKNLLKIEKDEMRKQILDGRQLALKITANSVYGFTGAQNGMLPCIDISQSVTSFGQQMLIMTKNFIEEYYPNSEIIYGDTDSVMVNFNIFFTENTLPEKKLEMTMNLAREAAKKITEKFISPIQLDFEKVYFPYLLISKKRYSGLLYTKPDTFDKIDSKGLETVRRDNCKLVQECMNNVLECLLMRKNPEEAIEYAKNVIEQLKNNSLPLEKLIISKQLSKLNYKVKQAHIELAKKIESRKRGSGPKLGDRVPYVIVKTDLPKSKEKLYMKAEDPDFVKEKNLEIDVTYYVNKQLSKPLTRLLEPVVGEEEAKRIFYLNEKKKIVKRKNKISNEKEKIDFYFKRIKNN</sequence>
<evidence type="ECO:0000256" key="8">
    <source>
        <dbReference type="RuleBase" id="RU000442"/>
    </source>
</evidence>
<dbReference type="InterPro" id="IPR036397">
    <property type="entry name" value="RNaseH_sf"/>
</dbReference>
<dbReference type="Gene3D" id="3.30.420.10">
    <property type="entry name" value="Ribonuclease H-like superfamily/Ribonuclease H"/>
    <property type="match status" value="1"/>
</dbReference>
<reference evidence="12 14" key="1">
    <citation type="journal article" date="2018" name="Gigascience">
        <title>Genomes of trombidid mites reveal novel predicted allergens and laterally-transferred genes associated with secondary metabolism.</title>
        <authorList>
            <person name="Dong X."/>
            <person name="Chaisiri K."/>
            <person name="Xia D."/>
            <person name="Armstrong S.D."/>
            <person name="Fang Y."/>
            <person name="Donnelly M.J."/>
            <person name="Kadowaki T."/>
            <person name="McGarry J.W."/>
            <person name="Darby A.C."/>
            <person name="Makepeace B.L."/>
        </authorList>
    </citation>
    <scope>NUCLEOTIDE SEQUENCE [LARGE SCALE GENOMIC DNA]</scope>
    <source>
        <strain evidence="12">UoL-WK</strain>
    </source>
</reference>
<dbReference type="NCBIfam" id="TIGR00592">
    <property type="entry name" value="pol2"/>
    <property type="match status" value="1"/>
</dbReference>
<dbReference type="STRING" id="1965070.A0A3S3NGK4"/>
<proteinExistence type="inferred from homology"/>
<evidence type="ECO:0000256" key="3">
    <source>
        <dbReference type="ARBA" id="ARBA00022695"/>
    </source>
</evidence>
<dbReference type="EMBL" id="NCKU01007818">
    <property type="protein sequence ID" value="RWS02362.1"/>
    <property type="molecule type" value="Genomic_DNA"/>
</dbReference>
<evidence type="ECO:0000313" key="14">
    <source>
        <dbReference type="Proteomes" id="UP000285301"/>
    </source>
</evidence>
<evidence type="ECO:0000313" key="13">
    <source>
        <dbReference type="EMBL" id="RWS02362.1"/>
    </source>
</evidence>
<dbReference type="SUPFAM" id="SSF56672">
    <property type="entry name" value="DNA/RNA polymerases"/>
    <property type="match status" value="1"/>
</dbReference>
<dbReference type="PRINTS" id="PR00106">
    <property type="entry name" value="DNAPOLB"/>
</dbReference>
<dbReference type="GO" id="GO:0006297">
    <property type="term" value="P:nucleotide-excision repair, DNA gap filling"/>
    <property type="evidence" value="ECO:0007669"/>
    <property type="project" value="TreeGrafter"/>
</dbReference>
<dbReference type="InterPro" id="IPR023211">
    <property type="entry name" value="DNA_pol_palm_dom_sf"/>
</dbReference>